<dbReference type="GO" id="GO:0009098">
    <property type="term" value="P:L-leucine biosynthetic process"/>
    <property type="evidence" value="ECO:0007669"/>
    <property type="project" value="UniProtKB-UniRule"/>
</dbReference>
<keyword evidence="12" id="KW-0614">Plasmid</keyword>
<feature type="domain" description="Aconitase A/isopropylmalate dehydratase small subunit swivel" evidence="11">
    <location>
        <begin position="3"/>
        <end position="124"/>
    </location>
</feature>
<dbReference type="GO" id="GO:0003861">
    <property type="term" value="F:3-isopropylmalate dehydratase activity"/>
    <property type="evidence" value="ECO:0007669"/>
    <property type="project" value="UniProtKB-UniRule"/>
</dbReference>
<dbReference type="UniPathway" id="UPA00048">
    <property type="reaction ID" value="UER00071"/>
</dbReference>
<comment type="catalytic activity">
    <reaction evidence="1 10">
        <text>(2R,3S)-3-isopropylmalate = (2S)-2-isopropylmalate</text>
        <dbReference type="Rhea" id="RHEA:32287"/>
        <dbReference type="ChEBI" id="CHEBI:1178"/>
        <dbReference type="ChEBI" id="CHEBI:35121"/>
        <dbReference type="EC" id="4.2.1.33"/>
    </reaction>
</comment>
<evidence type="ECO:0000256" key="1">
    <source>
        <dbReference type="ARBA" id="ARBA00000491"/>
    </source>
</evidence>
<geneLocation type="plasmid" evidence="12">
    <name>pLeu</name>
</geneLocation>
<dbReference type="FunFam" id="3.20.19.10:FF:000003">
    <property type="entry name" value="3-isopropylmalate dehydratase small subunit"/>
    <property type="match status" value="1"/>
</dbReference>
<keyword evidence="7 10" id="KW-0028">Amino-acid biosynthesis</keyword>
<keyword evidence="6 10" id="KW-0432">Leucine biosynthesis</keyword>
<dbReference type="InterPro" id="IPR033940">
    <property type="entry name" value="IPMI_Swivel"/>
</dbReference>
<evidence type="ECO:0000256" key="4">
    <source>
        <dbReference type="ARBA" id="ARBA00009845"/>
    </source>
</evidence>
<dbReference type="OrthoDB" id="9777465at2"/>
<dbReference type="InterPro" id="IPR050075">
    <property type="entry name" value="LeuD"/>
</dbReference>
<evidence type="ECO:0000313" key="13">
    <source>
        <dbReference type="Proteomes" id="UP000298688"/>
    </source>
</evidence>
<dbReference type="Pfam" id="PF00694">
    <property type="entry name" value="Aconitase_C"/>
    <property type="match status" value="1"/>
</dbReference>
<dbReference type="RefSeq" id="WP_158337742.1">
    <property type="nucleotide sequence ID" value="NZ_CP034859.1"/>
</dbReference>
<reference evidence="12 13" key="1">
    <citation type="submission" date="2018-12" db="EMBL/GenBank/DDBJ databases">
        <authorList>
            <person name="Chong R.A."/>
        </authorList>
    </citation>
    <scope>NUCLEOTIDE SEQUENCE [LARGE SCALE GENOMIC DNA]</scope>
    <source>
        <strain evidence="12 13">Rpa</strain>
        <plasmid evidence="13">pleu</plasmid>
    </source>
</reference>
<evidence type="ECO:0000256" key="2">
    <source>
        <dbReference type="ARBA" id="ARBA00002695"/>
    </source>
</evidence>
<dbReference type="AlphaFoldDB" id="A0A4D6YHZ4"/>
<comment type="subunit">
    <text evidence="5 10">Heterodimer of LeuC and LeuD.</text>
</comment>
<dbReference type="CDD" id="cd01577">
    <property type="entry name" value="IPMI_Swivel"/>
    <property type="match status" value="1"/>
</dbReference>
<dbReference type="Proteomes" id="UP000298688">
    <property type="component" value="Plasmid pLeu"/>
</dbReference>
<comment type="pathway">
    <text evidence="3 10">Amino-acid biosynthesis; L-leucine biosynthesis; L-leucine from 3-methyl-2-oxobutanoate: step 2/4.</text>
</comment>
<reference evidence="12 13" key="2">
    <citation type="submission" date="2019-05" db="EMBL/GenBank/DDBJ databases">
        <title>Genome evolution of the obligate endosymbiont Buchnera aphidicola.</title>
        <authorList>
            <person name="Moran N.A."/>
        </authorList>
    </citation>
    <scope>NUCLEOTIDE SEQUENCE [LARGE SCALE GENOMIC DNA]</scope>
    <source>
        <strain evidence="12 13">Rpa</strain>
        <plasmid evidence="13">pleu</plasmid>
    </source>
</reference>
<dbReference type="EMBL" id="CP034859">
    <property type="protein sequence ID" value="QCI25238.1"/>
    <property type="molecule type" value="Genomic_DNA"/>
</dbReference>
<evidence type="ECO:0000256" key="7">
    <source>
        <dbReference type="ARBA" id="ARBA00022605"/>
    </source>
</evidence>
<evidence type="ECO:0000256" key="3">
    <source>
        <dbReference type="ARBA" id="ARBA00004729"/>
    </source>
</evidence>
<evidence type="ECO:0000256" key="6">
    <source>
        <dbReference type="ARBA" id="ARBA00022430"/>
    </source>
</evidence>
<dbReference type="InterPro" id="IPR004431">
    <property type="entry name" value="3-IsopropMal_deHydase_ssu"/>
</dbReference>
<dbReference type="NCBIfam" id="NF002458">
    <property type="entry name" value="PRK01641.1"/>
    <property type="match status" value="1"/>
</dbReference>
<keyword evidence="8 10" id="KW-0456">Lyase</keyword>
<dbReference type="GO" id="GO:0009316">
    <property type="term" value="C:3-isopropylmalate dehydratase complex"/>
    <property type="evidence" value="ECO:0007669"/>
    <property type="project" value="InterPro"/>
</dbReference>
<dbReference type="EC" id="4.2.1.33" evidence="10"/>
<keyword evidence="9 10" id="KW-0100">Branched-chain amino acid biosynthesis</keyword>
<evidence type="ECO:0000256" key="10">
    <source>
        <dbReference type="HAMAP-Rule" id="MF_01031"/>
    </source>
</evidence>
<proteinExistence type="inferred from homology"/>
<sequence>MFKFTEHNGVVAPLNISNIDTDAIIPKQFLQKVNKIGFGKYLFHDWRFIDKNQLKINPNFILNNYVYKNASILLTRGNFGCGSSREHAVWSLLDYGFKVIISSSFSDIFFNNSFNNKLLLVVLEKKHIDYLFNLVDTKIGISFNVSLINKKITAGDLDIPFQIDDFQRLCLLNNWDNIDLTMKINHKIKSYEDNISSFLLERQEFTS</sequence>
<gene>
    <name evidence="10 12" type="primary">leuD</name>
    <name evidence="12" type="ORF">D9V76_03150</name>
</gene>
<dbReference type="NCBIfam" id="TIGR00171">
    <property type="entry name" value="leuD"/>
    <property type="match status" value="1"/>
</dbReference>
<dbReference type="SUPFAM" id="SSF52016">
    <property type="entry name" value="LeuD/IlvD-like"/>
    <property type="match status" value="1"/>
</dbReference>
<organism evidence="12 13">
    <name type="scientific">Buchnera aphidicola subsp. Rhopalosiphum padi</name>
    <dbReference type="NCBI Taxonomy" id="98793"/>
    <lineage>
        <taxon>Bacteria</taxon>
        <taxon>Pseudomonadati</taxon>
        <taxon>Pseudomonadota</taxon>
        <taxon>Gammaproteobacteria</taxon>
        <taxon>Enterobacterales</taxon>
        <taxon>Erwiniaceae</taxon>
        <taxon>Buchnera</taxon>
    </lineage>
</organism>
<name>A0A4D6YHZ4_BUCRP</name>
<dbReference type="PANTHER" id="PTHR43345:SF5">
    <property type="entry name" value="3-ISOPROPYLMALATE DEHYDRATASE SMALL SUBUNIT"/>
    <property type="match status" value="1"/>
</dbReference>
<comment type="function">
    <text evidence="2 10">Catalyzes the isomerization between 2-isopropylmalate and 3-isopropylmalate, via the formation of 2-isopropylmaleate.</text>
</comment>
<dbReference type="Gene3D" id="3.20.19.10">
    <property type="entry name" value="Aconitase, domain 4"/>
    <property type="match status" value="1"/>
</dbReference>
<evidence type="ECO:0000259" key="11">
    <source>
        <dbReference type="Pfam" id="PF00694"/>
    </source>
</evidence>
<dbReference type="InterPro" id="IPR015928">
    <property type="entry name" value="Aconitase/3IPM_dehydase_swvl"/>
</dbReference>
<dbReference type="HAMAP" id="MF_01031">
    <property type="entry name" value="LeuD_type1"/>
    <property type="match status" value="1"/>
</dbReference>
<comment type="similarity">
    <text evidence="4 10">Belongs to the LeuD family. LeuD type 1 subfamily.</text>
</comment>
<evidence type="ECO:0000256" key="9">
    <source>
        <dbReference type="ARBA" id="ARBA00023304"/>
    </source>
</evidence>
<evidence type="ECO:0000256" key="8">
    <source>
        <dbReference type="ARBA" id="ARBA00023239"/>
    </source>
</evidence>
<dbReference type="PANTHER" id="PTHR43345">
    <property type="entry name" value="3-ISOPROPYLMALATE DEHYDRATASE SMALL SUBUNIT 2-RELATED-RELATED"/>
    <property type="match status" value="1"/>
</dbReference>
<evidence type="ECO:0000256" key="5">
    <source>
        <dbReference type="ARBA" id="ARBA00011271"/>
    </source>
</evidence>
<protein>
    <recommendedName>
        <fullName evidence="10">3-isopropylmalate dehydratase small subunit</fullName>
        <ecNumber evidence="10">4.2.1.33</ecNumber>
    </recommendedName>
    <alternativeName>
        <fullName evidence="10">Alpha-IPM isomerase</fullName>
        <shortName evidence="10">IPMI</shortName>
    </alternativeName>
    <alternativeName>
        <fullName evidence="10">Isopropylmalate isomerase</fullName>
    </alternativeName>
</protein>
<evidence type="ECO:0000313" key="12">
    <source>
        <dbReference type="EMBL" id="QCI25238.1"/>
    </source>
</evidence>
<dbReference type="InterPro" id="IPR000573">
    <property type="entry name" value="AconitaseA/IPMdHydase_ssu_swvl"/>
</dbReference>
<accession>A0A4D6YHZ4</accession>